<evidence type="ECO:0000313" key="2">
    <source>
        <dbReference type="Proteomes" id="UP000657931"/>
    </source>
</evidence>
<sequence length="53" mass="6149">MDKKKLAKKILTIIFLISFLISLGFNYSLWNQLKISENRVNALLSSGMFDKEK</sequence>
<evidence type="ECO:0000313" key="1">
    <source>
        <dbReference type="EMBL" id="MBD7939564.1"/>
    </source>
</evidence>
<gene>
    <name evidence="1" type="ORF">H9655_21205</name>
</gene>
<name>A0ABR8QVM0_9BACI</name>
<reference evidence="1 2" key="1">
    <citation type="submission" date="2020-08" db="EMBL/GenBank/DDBJ databases">
        <title>A Genomic Blueprint of the Chicken Gut Microbiome.</title>
        <authorList>
            <person name="Gilroy R."/>
            <person name="Ravi A."/>
            <person name="Getino M."/>
            <person name="Pursley I."/>
            <person name="Horton D.L."/>
            <person name="Alikhan N.-F."/>
            <person name="Baker D."/>
            <person name="Gharbi K."/>
            <person name="Hall N."/>
            <person name="Watson M."/>
            <person name="Adriaenssens E.M."/>
            <person name="Foster-Nyarko E."/>
            <person name="Jarju S."/>
            <person name="Secka A."/>
            <person name="Antonio M."/>
            <person name="Oren A."/>
            <person name="Chaudhuri R."/>
            <person name="La Ragione R.M."/>
            <person name="Hildebrand F."/>
            <person name="Pallen M.J."/>
        </authorList>
    </citation>
    <scope>NUCLEOTIDE SEQUENCE [LARGE SCALE GENOMIC DNA]</scope>
    <source>
        <strain evidence="1 2">Sa5YUA1</strain>
    </source>
</reference>
<comment type="caution">
    <text evidence="1">The sequence shown here is derived from an EMBL/GenBank/DDBJ whole genome shotgun (WGS) entry which is preliminary data.</text>
</comment>
<accession>A0ABR8QVM0</accession>
<proteinExistence type="predicted"/>
<dbReference type="RefSeq" id="WP_191817225.1">
    <property type="nucleotide sequence ID" value="NZ_JACSQT010000019.1"/>
</dbReference>
<organism evidence="1 2">
    <name type="scientific">Cytobacillus stercorigallinarum</name>
    <dbReference type="NCBI Taxonomy" id="2762240"/>
    <lineage>
        <taxon>Bacteria</taxon>
        <taxon>Bacillati</taxon>
        <taxon>Bacillota</taxon>
        <taxon>Bacilli</taxon>
        <taxon>Bacillales</taxon>
        <taxon>Bacillaceae</taxon>
        <taxon>Cytobacillus</taxon>
    </lineage>
</organism>
<dbReference type="EMBL" id="JACSQT010000019">
    <property type="protein sequence ID" value="MBD7939564.1"/>
    <property type="molecule type" value="Genomic_DNA"/>
</dbReference>
<dbReference type="Proteomes" id="UP000657931">
    <property type="component" value="Unassembled WGS sequence"/>
</dbReference>
<protein>
    <submittedName>
        <fullName evidence="1">Uncharacterized protein</fullName>
    </submittedName>
</protein>
<keyword evidence="2" id="KW-1185">Reference proteome</keyword>